<organism evidence="1 2">
    <name type="scientific">Trifolium pratense</name>
    <name type="common">Red clover</name>
    <dbReference type="NCBI Taxonomy" id="57577"/>
    <lineage>
        <taxon>Eukaryota</taxon>
        <taxon>Viridiplantae</taxon>
        <taxon>Streptophyta</taxon>
        <taxon>Embryophyta</taxon>
        <taxon>Tracheophyta</taxon>
        <taxon>Spermatophyta</taxon>
        <taxon>Magnoliopsida</taxon>
        <taxon>eudicotyledons</taxon>
        <taxon>Gunneridae</taxon>
        <taxon>Pentapetalae</taxon>
        <taxon>rosids</taxon>
        <taxon>fabids</taxon>
        <taxon>Fabales</taxon>
        <taxon>Fabaceae</taxon>
        <taxon>Papilionoideae</taxon>
        <taxon>50 kb inversion clade</taxon>
        <taxon>NPAAA clade</taxon>
        <taxon>Hologalegina</taxon>
        <taxon>IRL clade</taxon>
        <taxon>Trifolieae</taxon>
        <taxon>Trifolium</taxon>
    </lineage>
</organism>
<protein>
    <submittedName>
        <fullName evidence="1">Uncharacterized protein</fullName>
    </submittedName>
</protein>
<name>A0ACB0IPC0_TRIPR</name>
<dbReference type="Proteomes" id="UP001177021">
    <property type="component" value="Unassembled WGS sequence"/>
</dbReference>
<comment type="caution">
    <text evidence="1">The sequence shown here is derived from an EMBL/GenBank/DDBJ whole genome shotgun (WGS) entry which is preliminary data.</text>
</comment>
<evidence type="ECO:0000313" key="1">
    <source>
        <dbReference type="EMBL" id="CAJ2633717.1"/>
    </source>
</evidence>
<accession>A0ACB0IPC0</accession>
<sequence length="91" mass="9825">MIGSSTLGNLLTIHAVTLVLILLVESGTGFKSLTPSKSKPLTRSSIIPIPNRQICDKSQILCRDSFVLRPPICDSSSFYVLRASLVGPILQ</sequence>
<keyword evidence="2" id="KW-1185">Reference proteome</keyword>
<reference evidence="1" key="1">
    <citation type="submission" date="2023-10" db="EMBL/GenBank/DDBJ databases">
        <authorList>
            <person name="Rodriguez Cubillos JULIANA M."/>
            <person name="De Vega J."/>
        </authorList>
    </citation>
    <scope>NUCLEOTIDE SEQUENCE</scope>
</reference>
<evidence type="ECO:0000313" key="2">
    <source>
        <dbReference type="Proteomes" id="UP001177021"/>
    </source>
</evidence>
<proteinExistence type="predicted"/>
<dbReference type="EMBL" id="CASHSV030000002">
    <property type="protein sequence ID" value="CAJ2633717.1"/>
    <property type="molecule type" value="Genomic_DNA"/>
</dbReference>
<gene>
    <name evidence="1" type="ORF">MILVUS5_LOCUS4762</name>
</gene>